<dbReference type="Pfam" id="PF12937">
    <property type="entry name" value="F-box-like"/>
    <property type="match status" value="1"/>
</dbReference>
<dbReference type="EMBL" id="LUGG01000024">
    <property type="protein sequence ID" value="OBZ67510.1"/>
    <property type="molecule type" value="Genomic_DNA"/>
</dbReference>
<dbReference type="STRING" id="5627.A0A1C7LS63"/>
<organism evidence="2 3">
    <name type="scientific">Grifola frondosa</name>
    <name type="common">Maitake</name>
    <name type="synonym">Polyporus frondosus</name>
    <dbReference type="NCBI Taxonomy" id="5627"/>
    <lineage>
        <taxon>Eukaryota</taxon>
        <taxon>Fungi</taxon>
        <taxon>Dikarya</taxon>
        <taxon>Basidiomycota</taxon>
        <taxon>Agaricomycotina</taxon>
        <taxon>Agaricomycetes</taxon>
        <taxon>Polyporales</taxon>
        <taxon>Grifolaceae</taxon>
        <taxon>Grifola</taxon>
    </lineage>
</organism>
<sequence length="297" mass="34379">MNTVSGIRHILRVHGASASETSLVSSPFYFFQLARLLAVVLEWRLHSLLDEHLPLYLQLKMVPVLPPEVTDCIIDALHDRQTLCSCALTCRNWLPASRYNLFYRITINKRPNYDALLWEDKERPWVHVIPHVFSIHLRNVRFLTIGDFIWDTFRLPPSFYTLGTHFTSVSTLELCSGRFSTFSEFRRLICAFPQLSRLFVQDTEWSRSPRTPLPSTHHAFTMDRPRLELLWFDSAAEGGVITLLDWLLRTPSAQSISDLQLWTQGRSEFVACENILESLGPSLEHFQLSLDCRTEVC</sequence>
<protein>
    <recommendedName>
        <fullName evidence="1">F-box domain-containing protein</fullName>
    </recommendedName>
</protein>
<evidence type="ECO:0000313" key="3">
    <source>
        <dbReference type="Proteomes" id="UP000092993"/>
    </source>
</evidence>
<reference evidence="2 3" key="1">
    <citation type="submission" date="2016-03" db="EMBL/GenBank/DDBJ databases">
        <title>Whole genome sequencing of Grifola frondosa 9006-11.</title>
        <authorList>
            <person name="Min B."/>
            <person name="Park H."/>
            <person name="Kim J.-G."/>
            <person name="Cho H."/>
            <person name="Oh Y.-L."/>
            <person name="Kong W.-S."/>
            <person name="Choi I.-G."/>
        </authorList>
    </citation>
    <scope>NUCLEOTIDE SEQUENCE [LARGE SCALE GENOMIC DNA]</scope>
    <source>
        <strain evidence="2 3">9006-11</strain>
    </source>
</reference>
<evidence type="ECO:0000313" key="2">
    <source>
        <dbReference type="EMBL" id="OBZ67510.1"/>
    </source>
</evidence>
<dbReference type="InterPro" id="IPR001810">
    <property type="entry name" value="F-box_dom"/>
</dbReference>
<dbReference type="InterPro" id="IPR036047">
    <property type="entry name" value="F-box-like_dom_sf"/>
</dbReference>
<comment type="caution">
    <text evidence="2">The sequence shown here is derived from an EMBL/GenBank/DDBJ whole genome shotgun (WGS) entry which is preliminary data.</text>
</comment>
<accession>A0A1C7LS63</accession>
<dbReference type="SUPFAM" id="SSF81383">
    <property type="entry name" value="F-box domain"/>
    <property type="match status" value="1"/>
</dbReference>
<gene>
    <name evidence="2" type="ORF">A0H81_12544</name>
</gene>
<keyword evidence="3" id="KW-1185">Reference proteome</keyword>
<name>A0A1C7LS63_GRIFR</name>
<evidence type="ECO:0000259" key="1">
    <source>
        <dbReference type="Pfam" id="PF12937"/>
    </source>
</evidence>
<proteinExistence type="predicted"/>
<dbReference type="AlphaFoldDB" id="A0A1C7LS63"/>
<feature type="domain" description="F-box" evidence="1">
    <location>
        <begin position="64"/>
        <end position="104"/>
    </location>
</feature>
<dbReference type="OMA" id="STHHAFT"/>
<dbReference type="Proteomes" id="UP000092993">
    <property type="component" value="Unassembled WGS sequence"/>
</dbReference>
<dbReference type="OrthoDB" id="2793270at2759"/>